<keyword evidence="2" id="KW-1185">Reference proteome</keyword>
<comment type="caution">
    <text evidence="1">The sequence shown here is derived from an EMBL/GenBank/DDBJ whole genome shotgun (WGS) entry which is preliminary data.</text>
</comment>
<evidence type="ECO:0000313" key="2">
    <source>
        <dbReference type="Proteomes" id="UP000540685"/>
    </source>
</evidence>
<dbReference type="SUPFAM" id="SSF53474">
    <property type="entry name" value="alpha/beta-Hydrolases"/>
    <property type="match status" value="1"/>
</dbReference>
<gene>
    <name evidence="1" type="ORF">F4562_005308</name>
</gene>
<organism evidence="1 2">
    <name type="scientific">Streptosporangium becharense</name>
    <dbReference type="NCBI Taxonomy" id="1816182"/>
    <lineage>
        <taxon>Bacteria</taxon>
        <taxon>Bacillati</taxon>
        <taxon>Actinomycetota</taxon>
        <taxon>Actinomycetes</taxon>
        <taxon>Streptosporangiales</taxon>
        <taxon>Streptosporangiaceae</taxon>
        <taxon>Streptosporangium</taxon>
    </lineage>
</organism>
<sequence>MSEEQAVQAEQAVGPIGLMTPLEVTEPAPRPDRAWELPGGTAWIYYGEGNQCLVNPVILADGFNSGPSNLHGAWQFLERKGYPLASELRRRGRDLIILGFAERSASILDNARTAMAAISQTIAERFGDTRLTVGGFSMGGLVTRYALAKMEHDGIAHQTDLYVSYDSPHRGAWIPISLQAFAHFLRKGDAAFSNQINSPAARQLLWRHIAEVDNEPQQDPLRTAFLDELDAVGSWPKIPRRIGVANGSGNGTGNGVPAGVEALKCTGLVFNGTVLYTQSTGDDQQVATLRSILGGAEDIYTSGLPEMDGAPGGTLESFGILADALNEYGRAEVYHRSVCFVPAVSAVAIRDLDRQDDVYADISALSPSESELDEFRCASANEEHSLVTEELCTWILDRLPEPASR</sequence>
<name>A0A7W9IL09_9ACTN</name>
<dbReference type="AlphaFoldDB" id="A0A7W9IL09"/>
<dbReference type="InterPro" id="IPR029058">
    <property type="entry name" value="AB_hydrolase_fold"/>
</dbReference>
<protein>
    <submittedName>
        <fullName evidence="1">Pimeloyl-ACP methyl ester carboxylesterase</fullName>
    </submittedName>
</protein>
<dbReference type="RefSeq" id="WP_184544513.1">
    <property type="nucleotide sequence ID" value="NZ_JACHMP010000001.1"/>
</dbReference>
<dbReference type="Proteomes" id="UP000540685">
    <property type="component" value="Unassembled WGS sequence"/>
</dbReference>
<proteinExistence type="predicted"/>
<dbReference type="EMBL" id="JACHMP010000001">
    <property type="protein sequence ID" value="MBB5822246.1"/>
    <property type="molecule type" value="Genomic_DNA"/>
</dbReference>
<accession>A0A7W9IL09</accession>
<dbReference type="Gene3D" id="3.40.50.1820">
    <property type="entry name" value="alpha/beta hydrolase"/>
    <property type="match status" value="1"/>
</dbReference>
<evidence type="ECO:0000313" key="1">
    <source>
        <dbReference type="EMBL" id="MBB5822246.1"/>
    </source>
</evidence>
<reference evidence="1 2" key="1">
    <citation type="submission" date="2020-08" db="EMBL/GenBank/DDBJ databases">
        <title>Sequencing the genomes of 1000 actinobacteria strains.</title>
        <authorList>
            <person name="Klenk H.-P."/>
        </authorList>
    </citation>
    <scope>NUCLEOTIDE SEQUENCE [LARGE SCALE GENOMIC DNA]</scope>
    <source>
        <strain evidence="1 2">DSM 46887</strain>
    </source>
</reference>